<evidence type="ECO:0000256" key="2">
    <source>
        <dbReference type="ARBA" id="ARBA00008337"/>
    </source>
</evidence>
<evidence type="ECO:0000256" key="10">
    <source>
        <dbReference type="ARBA" id="ARBA00023166"/>
    </source>
</evidence>
<protein>
    <recommendedName>
        <fullName evidence="15">EXPERA domain-containing protein</fullName>
    </recommendedName>
</protein>
<keyword evidence="7" id="KW-0756">Sterol biosynthesis</keyword>
<dbReference type="InterPro" id="IPR033118">
    <property type="entry name" value="EXPERA"/>
</dbReference>
<feature type="transmembrane region" description="Helical" evidence="14">
    <location>
        <begin position="64"/>
        <end position="86"/>
    </location>
</feature>
<keyword evidence="3" id="KW-0444">Lipid biosynthesis</keyword>
<dbReference type="EMBL" id="JAAAJA010000037">
    <property type="protein sequence ID" value="KAG0265143.1"/>
    <property type="molecule type" value="Genomic_DNA"/>
</dbReference>
<evidence type="ECO:0000256" key="6">
    <source>
        <dbReference type="ARBA" id="ARBA00022989"/>
    </source>
</evidence>
<evidence type="ECO:0000256" key="13">
    <source>
        <dbReference type="PROSITE-ProRule" id="PRU01087"/>
    </source>
</evidence>
<gene>
    <name evidence="16" type="ORF">BG011_005355</name>
</gene>
<evidence type="ECO:0000256" key="11">
    <source>
        <dbReference type="ARBA" id="ARBA00023221"/>
    </source>
</evidence>
<sequence>MLDATARHHPYYPRDLVLNHYVTNTNSVALTLVYVSLAFITIVFLASALAYPRRHSTLQSPGDRLVFFWLILNGFLHLVFEGYFGINHATLAADQSPIGQVWKEYALSDSRYLSSDTFVLITERITILVWGPLALYGAWSLYHNLPSRHIAQLMLSLGHIYGCVLYYFTSIVEDSPHCDPDPYYYYFYFWFFNVFWLIVPVILMTSSIKALKRAMASFNDAEQFITETHFKHN</sequence>
<evidence type="ECO:0000256" key="8">
    <source>
        <dbReference type="ARBA" id="ARBA00023098"/>
    </source>
</evidence>
<comment type="subcellular location">
    <subcellularLocation>
        <location evidence="1">Membrane</location>
        <topology evidence="1">Multi-pass membrane protein</topology>
    </subcellularLocation>
</comment>
<keyword evidence="6 13" id="KW-1133">Transmembrane helix</keyword>
<dbReference type="GO" id="GO:0000247">
    <property type="term" value="F:C-8 sterol isomerase activity"/>
    <property type="evidence" value="ECO:0007669"/>
    <property type="project" value="TreeGrafter"/>
</dbReference>
<evidence type="ECO:0000313" key="17">
    <source>
        <dbReference type="Proteomes" id="UP000726737"/>
    </source>
</evidence>
<keyword evidence="11" id="KW-0753">Steroid metabolism</keyword>
<dbReference type="GO" id="GO:0047750">
    <property type="term" value="F:cholestenol delta-isomerase activity"/>
    <property type="evidence" value="ECO:0007669"/>
    <property type="project" value="InterPro"/>
</dbReference>
<accession>A0A9P6QE23</accession>
<keyword evidence="5" id="KW-0752">Steroid biosynthesis</keyword>
<evidence type="ECO:0000256" key="7">
    <source>
        <dbReference type="ARBA" id="ARBA00023011"/>
    </source>
</evidence>
<comment type="similarity">
    <text evidence="2">Belongs to the EBP family.</text>
</comment>
<feature type="domain" description="EXPERA" evidence="15">
    <location>
        <begin position="62"/>
        <end position="204"/>
    </location>
</feature>
<evidence type="ECO:0000256" key="4">
    <source>
        <dbReference type="ARBA" id="ARBA00022692"/>
    </source>
</evidence>
<dbReference type="PROSITE" id="PS51751">
    <property type="entry name" value="EXPERA"/>
    <property type="match status" value="1"/>
</dbReference>
<dbReference type="GO" id="GO:0016020">
    <property type="term" value="C:membrane"/>
    <property type="evidence" value="ECO:0007669"/>
    <property type="project" value="UniProtKB-SubCell"/>
</dbReference>
<dbReference type="PANTHER" id="PTHR14207">
    <property type="entry name" value="STEROL ISOMERASE"/>
    <property type="match status" value="1"/>
</dbReference>
<keyword evidence="9 13" id="KW-0472">Membrane</keyword>
<dbReference type="AlphaFoldDB" id="A0A9P6QE23"/>
<evidence type="ECO:0000256" key="12">
    <source>
        <dbReference type="ARBA" id="ARBA00023235"/>
    </source>
</evidence>
<dbReference type="OrthoDB" id="58557at2759"/>
<feature type="transmembrane region" description="Helical" evidence="14">
    <location>
        <begin position="28"/>
        <end position="52"/>
    </location>
</feature>
<keyword evidence="17" id="KW-1185">Reference proteome</keyword>
<organism evidence="16 17">
    <name type="scientific">Mortierella polycephala</name>
    <dbReference type="NCBI Taxonomy" id="41804"/>
    <lineage>
        <taxon>Eukaryota</taxon>
        <taxon>Fungi</taxon>
        <taxon>Fungi incertae sedis</taxon>
        <taxon>Mucoromycota</taxon>
        <taxon>Mortierellomycotina</taxon>
        <taxon>Mortierellomycetes</taxon>
        <taxon>Mortierellales</taxon>
        <taxon>Mortierellaceae</taxon>
        <taxon>Mortierella</taxon>
    </lineage>
</organism>
<reference evidence="16" key="1">
    <citation type="journal article" date="2020" name="Fungal Divers.">
        <title>Resolving the Mortierellaceae phylogeny through synthesis of multi-gene phylogenetics and phylogenomics.</title>
        <authorList>
            <person name="Vandepol N."/>
            <person name="Liber J."/>
            <person name="Desiro A."/>
            <person name="Na H."/>
            <person name="Kennedy M."/>
            <person name="Barry K."/>
            <person name="Grigoriev I.V."/>
            <person name="Miller A.N."/>
            <person name="O'Donnell K."/>
            <person name="Stajich J.E."/>
            <person name="Bonito G."/>
        </authorList>
    </citation>
    <scope>NUCLEOTIDE SEQUENCE</scope>
    <source>
        <strain evidence="16">KOD948</strain>
    </source>
</reference>
<dbReference type="InterPro" id="IPR007905">
    <property type="entry name" value="EBP"/>
</dbReference>
<evidence type="ECO:0000256" key="9">
    <source>
        <dbReference type="ARBA" id="ARBA00023136"/>
    </source>
</evidence>
<proteinExistence type="inferred from homology"/>
<comment type="caution">
    <text evidence="16">The sequence shown here is derived from an EMBL/GenBank/DDBJ whole genome shotgun (WGS) entry which is preliminary data.</text>
</comment>
<feature type="transmembrane region" description="Helical" evidence="14">
    <location>
        <begin position="150"/>
        <end position="168"/>
    </location>
</feature>
<evidence type="ECO:0000256" key="14">
    <source>
        <dbReference type="SAM" id="Phobius"/>
    </source>
</evidence>
<keyword evidence="12" id="KW-0413">Isomerase</keyword>
<dbReference type="GO" id="GO:0004769">
    <property type="term" value="F:steroid Delta-isomerase activity"/>
    <property type="evidence" value="ECO:0007669"/>
    <property type="project" value="TreeGrafter"/>
</dbReference>
<evidence type="ECO:0000259" key="15">
    <source>
        <dbReference type="PROSITE" id="PS51751"/>
    </source>
</evidence>
<keyword evidence="4 13" id="KW-0812">Transmembrane</keyword>
<dbReference type="Proteomes" id="UP000726737">
    <property type="component" value="Unassembled WGS sequence"/>
</dbReference>
<feature type="transmembrane region" description="Helical" evidence="14">
    <location>
        <begin position="117"/>
        <end position="138"/>
    </location>
</feature>
<evidence type="ECO:0000256" key="3">
    <source>
        <dbReference type="ARBA" id="ARBA00022516"/>
    </source>
</evidence>
<dbReference type="Pfam" id="PF05241">
    <property type="entry name" value="EBP"/>
    <property type="match status" value="1"/>
</dbReference>
<dbReference type="GO" id="GO:0016126">
    <property type="term" value="P:sterol biosynthetic process"/>
    <property type="evidence" value="ECO:0007669"/>
    <property type="project" value="UniProtKB-KW"/>
</dbReference>
<evidence type="ECO:0000313" key="16">
    <source>
        <dbReference type="EMBL" id="KAG0265143.1"/>
    </source>
</evidence>
<name>A0A9P6QE23_9FUNG</name>
<evidence type="ECO:0000256" key="5">
    <source>
        <dbReference type="ARBA" id="ARBA00022955"/>
    </source>
</evidence>
<evidence type="ECO:0000256" key="1">
    <source>
        <dbReference type="ARBA" id="ARBA00004141"/>
    </source>
</evidence>
<dbReference type="PANTHER" id="PTHR14207:SF0">
    <property type="entry name" value="3-BETA-HYDROXYSTEROID-DELTA(8),DELTA(7)-ISOMERASE"/>
    <property type="match status" value="1"/>
</dbReference>
<keyword evidence="10" id="KW-1207">Sterol metabolism</keyword>
<keyword evidence="8" id="KW-0443">Lipid metabolism</keyword>
<dbReference type="GO" id="GO:0005783">
    <property type="term" value="C:endoplasmic reticulum"/>
    <property type="evidence" value="ECO:0007669"/>
    <property type="project" value="TreeGrafter"/>
</dbReference>
<feature type="transmembrane region" description="Helical" evidence="14">
    <location>
        <begin position="183"/>
        <end position="203"/>
    </location>
</feature>